<dbReference type="GO" id="GO:0005351">
    <property type="term" value="F:carbohydrate:proton symporter activity"/>
    <property type="evidence" value="ECO:0007669"/>
    <property type="project" value="TreeGrafter"/>
</dbReference>
<dbReference type="Pfam" id="PF00083">
    <property type="entry name" value="Sugar_tr"/>
    <property type="match status" value="1"/>
</dbReference>
<dbReference type="Gene3D" id="1.20.1250.20">
    <property type="entry name" value="MFS general substrate transporter like domains"/>
    <property type="match status" value="1"/>
</dbReference>
<dbReference type="SUPFAM" id="SSF103473">
    <property type="entry name" value="MFS general substrate transporter"/>
    <property type="match status" value="1"/>
</dbReference>
<keyword evidence="4 5" id="KW-0472">Membrane</keyword>
<organism evidence="6 7">
    <name type="scientific">Anthostomella pinea</name>
    <dbReference type="NCBI Taxonomy" id="933095"/>
    <lineage>
        <taxon>Eukaryota</taxon>
        <taxon>Fungi</taxon>
        <taxon>Dikarya</taxon>
        <taxon>Ascomycota</taxon>
        <taxon>Pezizomycotina</taxon>
        <taxon>Sordariomycetes</taxon>
        <taxon>Xylariomycetidae</taxon>
        <taxon>Xylariales</taxon>
        <taxon>Xylariaceae</taxon>
        <taxon>Anthostomella</taxon>
    </lineage>
</organism>
<reference evidence="6" key="1">
    <citation type="submission" date="2023-10" db="EMBL/GenBank/DDBJ databases">
        <authorList>
            <person name="Hackl T."/>
        </authorList>
    </citation>
    <scope>NUCLEOTIDE SEQUENCE</scope>
</reference>
<name>A0AAI8YER9_9PEZI</name>
<keyword evidence="2 5" id="KW-0812">Transmembrane</keyword>
<evidence type="ECO:0000313" key="6">
    <source>
        <dbReference type="EMBL" id="CAJ2504603.1"/>
    </source>
</evidence>
<dbReference type="Proteomes" id="UP001295740">
    <property type="component" value="Unassembled WGS sequence"/>
</dbReference>
<comment type="caution">
    <text evidence="6">The sequence shown here is derived from an EMBL/GenBank/DDBJ whole genome shotgun (WGS) entry which is preliminary data.</text>
</comment>
<proteinExistence type="predicted"/>
<dbReference type="EMBL" id="CAUWAG010000006">
    <property type="protein sequence ID" value="CAJ2504603.1"/>
    <property type="molecule type" value="Genomic_DNA"/>
</dbReference>
<evidence type="ECO:0000256" key="5">
    <source>
        <dbReference type="SAM" id="Phobius"/>
    </source>
</evidence>
<evidence type="ECO:0000256" key="4">
    <source>
        <dbReference type="ARBA" id="ARBA00023136"/>
    </source>
</evidence>
<dbReference type="AlphaFoldDB" id="A0AAI8YER9"/>
<feature type="transmembrane region" description="Helical" evidence="5">
    <location>
        <begin position="74"/>
        <end position="100"/>
    </location>
</feature>
<dbReference type="InterPro" id="IPR050360">
    <property type="entry name" value="MFS_Sugar_Transporters"/>
</dbReference>
<dbReference type="GO" id="GO:0016020">
    <property type="term" value="C:membrane"/>
    <property type="evidence" value="ECO:0007669"/>
    <property type="project" value="UniProtKB-SubCell"/>
</dbReference>
<comment type="subcellular location">
    <subcellularLocation>
        <location evidence="1">Membrane</location>
        <topology evidence="1">Multi-pass membrane protein</topology>
    </subcellularLocation>
</comment>
<evidence type="ECO:0000256" key="3">
    <source>
        <dbReference type="ARBA" id="ARBA00022989"/>
    </source>
</evidence>
<dbReference type="PANTHER" id="PTHR48022">
    <property type="entry name" value="PLASTIDIC GLUCOSE TRANSPORTER 4"/>
    <property type="match status" value="1"/>
</dbReference>
<gene>
    <name evidence="6" type="ORF">KHLLAP_LOCUS5071</name>
</gene>
<sequence length="191" mass="20398">MLTQTSVRNSTTQLQINVILSAWQLLVSFTGSALAERIGRRKLCLCSLGACTAFFYILGGMTKVYGASDSKSGSYGTVACIFLFLGAYSFGITPLTAMYAPEVLPYNIRGTGVAIQGLISKFCGLLVTLRFQTKGRTLEEIDAIFDGENHSDVPDLKDVNMAKAEIIIGQSAAGEGVETQSVAMDSKANKS</sequence>
<feature type="transmembrane region" description="Helical" evidence="5">
    <location>
        <begin position="43"/>
        <end position="62"/>
    </location>
</feature>
<dbReference type="InterPro" id="IPR005828">
    <property type="entry name" value="MFS_sugar_transport-like"/>
</dbReference>
<keyword evidence="7" id="KW-1185">Reference proteome</keyword>
<keyword evidence="3 5" id="KW-1133">Transmembrane helix</keyword>
<accession>A0AAI8YER9</accession>
<dbReference type="InterPro" id="IPR036259">
    <property type="entry name" value="MFS_trans_sf"/>
</dbReference>
<evidence type="ECO:0000256" key="2">
    <source>
        <dbReference type="ARBA" id="ARBA00022692"/>
    </source>
</evidence>
<evidence type="ECO:0000313" key="7">
    <source>
        <dbReference type="Proteomes" id="UP001295740"/>
    </source>
</evidence>
<protein>
    <submittedName>
        <fullName evidence="6">Uu.00g119970.m01.CDS01</fullName>
    </submittedName>
</protein>
<dbReference type="PANTHER" id="PTHR48022:SF31">
    <property type="entry name" value="HEXOSE TRANSPORTER"/>
    <property type="match status" value="1"/>
</dbReference>
<evidence type="ECO:0000256" key="1">
    <source>
        <dbReference type="ARBA" id="ARBA00004141"/>
    </source>
</evidence>